<evidence type="ECO:0000256" key="3">
    <source>
        <dbReference type="PROSITE-ProRule" id="PRU10141"/>
    </source>
</evidence>
<sequence>MASTWALQKALPPEDPNVVERALGDGRVQIGAYEVLEVIGEGEFASVWEARSAARPGERLAMKAIKKARARVERHASLLKAKRNIARVDREVAALQRLRHAGVCRLYGVVHSPTYVYLVMEAGDRDLFAFLDGYPRGCDDGTVCAVMRILALALRHCHNAGVAHRDVKPENVLVVGDPATWGDAEGVVKLCDFGLCADVAGDPRLTDFVGSPGFFAPELMTAESYCGRGADAWSLGAVLVELLLGHRAFEAAWCPPYEELNDPEKFLDGVRRAAARVKLGAAAGPPSEPMAALLEQLVQIDPARRATVADVCGAPVFGLLRDSQRRATGVFFRVNFARRCEEIRPRRTW</sequence>
<dbReference type="EMBL" id="JBBJCI010000198">
    <property type="protein sequence ID" value="KAK7241531.1"/>
    <property type="molecule type" value="Genomic_DNA"/>
</dbReference>
<keyword evidence="1 3" id="KW-0547">Nucleotide-binding</keyword>
<proteinExistence type="inferred from homology"/>
<dbReference type="Proteomes" id="UP001363151">
    <property type="component" value="Unassembled WGS sequence"/>
</dbReference>
<accession>A0ABR1FZL8</accession>
<keyword evidence="4" id="KW-0723">Serine/threonine-protein kinase</keyword>
<protein>
    <submittedName>
        <fullName evidence="6">Protein kinase</fullName>
    </submittedName>
</protein>
<dbReference type="SUPFAM" id="SSF56112">
    <property type="entry name" value="Protein kinase-like (PK-like)"/>
    <property type="match status" value="1"/>
</dbReference>
<keyword evidence="2 3" id="KW-0067">ATP-binding</keyword>
<gene>
    <name evidence="6" type="ORF">SO694_0045103</name>
</gene>
<keyword evidence="6" id="KW-0418">Kinase</keyword>
<organism evidence="6 7">
    <name type="scientific">Aureococcus anophagefferens</name>
    <name type="common">Harmful bloom alga</name>
    <dbReference type="NCBI Taxonomy" id="44056"/>
    <lineage>
        <taxon>Eukaryota</taxon>
        <taxon>Sar</taxon>
        <taxon>Stramenopiles</taxon>
        <taxon>Ochrophyta</taxon>
        <taxon>Pelagophyceae</taxon>
        <taxon>Pelagomonadales</taxon>
        <taxon>Pelagomonadaceae</taxon>
        <taxon>Aureococcus</taxon>
    </lineage>
</organism>
<evidence type="ECO:0000256" key="1">
    <source>
        <dbReference type="ARBA" id="ARBA00022741"/>
    </source>
</evidence>
<comment type="similarity">
    <text evidence="4">Belongs to the protein kinase superfamily.</text>
</comment>
<dbReference type="InterPro" id="IPR017441">
    <property type="entry name" value="Protein_kinase_ATP_BS"/>
</dbReference>
<feature type="domain" description="Protein kinase" evidence="5">
    <location>
        <begin position="33"/>
        <end position="317"/>
    </location>
</feature>
<comment type="caution">
    <text evidence="6">The sequence shown here is derived from an EMBL/GenBank/DDBJ whole genome shotgun (WGS) entry which is preliminary data.</text>
</comment>
<dbReference type="PANTHER" id="PTHR24346:SF30">
    <property type="entry name" value="MATERNAL EMBRYONIC LEUCINE ZIPPER KINASE"/>
    <property type="match status" value="1"/>
</dbReference>
<name>A0ABR1FZL8_AURAN</name>
<evidence type="ECO:0000256" key="2">
    <source>
        <dbReference type="ARBA" id="ARBA00022840"/>
    </source>
</evidence>
<dbReference type="Pfam" id="PF00069">
    <property type="entry name" value="Pkinase"/>
    <property type="match status" value="1"/>
</dbReference>
<dbReference type="PROSITE" id="PS00108">
    <property type="entry name" value="PROTEIN_KINASE_ST"/>
    <property type="match status" value="1"/>
</dbReference>
<dbReference type="PROSITE" id="PS50011">
    <property type="entry name" value="PROTEIN_KINASE_DOM"/>
    <property type="match status" value="1"/>
</dbReference>
<feature type="binding site" evidence="3">
    <location>
        <position position="67"/>
    </location>
    <ligand>
        <name>ATP</name>
        <dbReference type="ChEBI" id="CHEBI:30616"/>
    </ligand>
</feature>
<dbReference type="SMART" id="SM00220">
    <property type="entry name" value="S_TKc"/>
    <property type="match status" value="1"/>
</dbReference>
<keyword evidence="7" id="KW-1185">Reference proteome</keyword>
<evidence type="ECO:0000313" key="6">
    <source>
        <dbReference type="EMBL" id="KAK7241531.1"/>
    </source>
</evidence>
<dbReference type="PANTHER" id="PTHR24346">
    <property type="entry name" value="MAP/MICROTUBULE AFFINITY-REGULATING KINASE"/>
    <property type="match status" value="1"/>
</dbReference>
<reference evidence="6 7" key="1">
    <citation type="submission" date="2024-03" db="EMBL/GenBank/DDBJ databases">
        <title>Aureococcus anophagefferens CCMP1851 and Kratosvirus quantuckense: Draft genome of a second virus-susceptible host strain in the model system.</title>
        <authorList>
            <person name="Chase E."/>
            <person name="Truchon A.R."/>
            <person name="Schepens W."/>
            <person name="Wilhelm S.W."/>
        </authorList>
    </citation>
    <scope>NUCLEOTIDE SEQUENCE [LARGE SCALE GENOMIC DNA]</scope>
    <source>
        <strain evidence="6 7">CCMP1851</strain>
    </source>
</reference>
<dbReference type="GO" id="GO:0016301">
    <property type="term" value="F:kinase activity"/>
    <property type="evidence" value="ECO:0007669"/>
    <property type="project" value="UniProtKB-KW"/>
</dbReference>
<dbReference type="InterPro" id="IPR011009">
    <property type="entry name" value="Kinase-like_dom_sf"/>
</dbReference>
<dbReference type="InterPro" id="IPR008271">
    <property type="entry name" value="Ser/Thr_kinase_AS"/>
</dbReference>
<evidence type="ECO:0000259" key="5">
    <source>
        <dbReference type="PROSITE" id="PS50011"/>
    </source>
</evidence>
<evidence type="ECO:0000313" key="7">
    <source>
        <dbReference type="Proteomes" id="UP001363151"/>
    </source>
</evidence>
<dbReference type="InterPro" id="IPR000719">
    <property type="entry name" value="Prot_kinase_dom"/>
</dbReference>
<evidence type="ECO:0000256" key="4">
    <source>
        <dbReference type="RuleBase" id="RU000304"/>
    </source>
</evidence>
<dbReference type="Gene3D" id="1.10.510.10">
    <property type="entry name" value="Transferase(Phosphotransferase) domain 1"/>
    <property type="match status" value="1"/>
</dbReference>
<dbReference type="PROSITE" id="PS00107">
    <property type="entry name" value="PROTEIN_KINASE_ATP"/>
    <property type="match status" value="1"/>
</dbReference>
<keyword evidence="6" id="KW-0808">Transferase</keyword>